<evidence type="ECO:0000256" key="18">
    <source>
        <dbReference type="SAM" id="SignalP"/>
    </source>
</evidence>
<reference evidence="22" key="1">
    <citation type="submission" date="2025-08" db="UniProtKB">
        <authorList>
            <consortium name="RefSeq"/>
        </authorList>
    </citation>
    <scope>IDENTIFICATION</scope>
</reference>
<feature type="signal peptide" evidence="18">
    <location>
        <begin position="1"/>
        <end position="22"/>
    </location>
</feature>
<dbReference type="PANTHER" id="PTHR20859:SF22">
    <property type="entry name" value="TISSUE FACTOR"/>
    <property type="match status" value="1"/>
</dbReference>
<dbReference type="SUPFAM" id="SSF49265">
    <property type="entry name" value="Fibronectin type III"/>
    <property type="match status" value="2"/>
</dbReference>
<evidence type="ECO:0000256" key="14">
    <source>
        <dbReference type="ARBA" id="ARBA00023180"/>
    </source>
</evidence>
<proteinExistence type="inferred from homology"/>
<feature type="transmembrane region" description="Helical" evidence="17">
    <location>
        <begin position="243"/>
        <end position="268"/>
    </location>
</feature>
<dbReference type="InterPro" id="IPR001187">
    <property type="entry name" value="Tissue_factor"/>
</dbReference>
<dbReference type="RefSeq" id="XP_012694858.2">
    <property type="nucleotide sequence ID" value="XM_012839404.3"/>
</dbReference>
<keyword evidence="8 18" id="KW-0732">Signal</keyword>
<evidence type="ECO:0000256" key="11">
    <source>
        <dbReference type="ARBA" id="ARBA00023136"/>
    </source>
</evidence>
<dbReference type="Gene3D" id="2.60.40.10">
    <property type="entry name" value="Immunoglobulins"/>
    <property type="match status" value="2"/>
</dbReference>
<dbReference type="Proteomes" id="UP000515152">
    <property type="component" value="Chromosome 10"/>
</dbReference>
<keyword evidence="15" id="KW-0449">Lipoprotein</keyword>
<feature type="domain" description="Fibronectin type-III" evidence="19">
    <location>
        <begin position="9"/>
        <end position="98"/>
    </location>
</feature>
<dbReference type="Pfam" id="PF01108">
    <property type="entry name" value="Tissue_fac"/>
    <property type="match status" value="1"/>
</dbReference>
<evidence type="ECO:0000313" key="22">
    <source>
        <dbReference type="RefSeq" id="XP_012694858.2"/>
    </source>
</evidence>
<comment type="subunit">
    <text evidence="4">Interacts with HSPE; the interaction, inhibited by heparin, promotes the generation of activated factor X and activates coagulation in the presence of activated factor VII.</text>
</comment>
<evidence type="ECO:0000256" key="8">
    <source>
        <dbReference type="ARBA" id="ARBA00022729"/>
    </source>
</evidence>
<evidence type="ECO:0000256" key="2">
    <source>
        <dbReference type="ARBA" id="ARBA00004479"/>
    </source>
</evidence>
<evidence type="ECO:0000256" key="13">
    <source>
        <dbReference type="ARBA" id="ARBA00023157"/>
    </source>
</evidence>
<evidence type="ECO:0000256" key="5">
    <source>
        <dbReference type="ARBA" id="ARBA00018722"/>
    </source>
</evidence>
<organism evidence="21 22">
    <name type="scientific">Clupea harengus</name>
    <name type="common">Atlantic herring</name>
    <dbReference type="NCBI Taxonomy" id="7950"/>
    <lineage>
        <taxon>Eukaryota</taxon>
        <taxon>Metazoa</taxon>
        <taxon>Chordata</taxon>
        <taxon>Craniata</taxon>
        <taxon>Vertebrata</taxon>
        <taxon>Euteleostomi</taxon>
        <taxon>Actinopterygii</taxon>
        <taxon>Neopterygii</taxon>
        <taxon>Teleostei</taxon>
        <taxon>Clupei</taxon>
        <taxon>Clupeiformes</taxon>
        <taxon>Clupeoidei</taxon>
        <taxon>Clupeidae</taxon>
        <taxon>Clupea</taxon>
    </lineage>
</organism>
<sequence>MCTAALIHFAVFALTLISAISGEDYPPRAQNVSWSSFNFKTILTWSPKPTNYSYTVEFSRLDKDKTMHCIRTRETECDLTDKLENLRDTYTADVISEPLPSANTHFVELPYTSAPRFCPYKETKIGSLNFKVIQNEDKTKMEVHIQDPQTAIKKNGRPMTIREIFREDLMYKVQYSKAGSTGKSKAQGRKNVVEINKLEEGVSYCFTVAAYIPSRKSDHQMGSWSIPVCWPPKAGSFFEEISWTWLAAGAAILLVILVLLIIMIVLCCKRACLSKKIKMEAATTITTTV</sequence>
<dbReference type="InterPro" id="IPR036116">
    <property type="entry name" value="FN3_sf"/>
</dbReference>
<keyword evidence="14" id="KW-0325">Glycoprotein</keyword>
<keyword evidence="13" id="KW-1015">Disulfide bond</keyword>
<evidence type="ECO:0000256" key="9">
    <source>
        <dbReference type="ARBA" id="ARBA00022989"/>
    </source>
</evidence>
<evidence type="ECO:0000256" key="15">
    <source>
        <dbReference type="ARBA" id="ARBA00023288"/>
    </source>
</evidence>
<dbReference type="InterPro" id="IPR015373">
    <property type="entry name" value="Interferon/interleukin_rcp_dom"/>
</dbReference>
<dbReference type="PRINTS" id="PR00346">
    <property type="entry name" value="TISSUEFACTOR"/>
</dbReference>
<evidence type="ECO:0000256" key="4">
    <source>
        <dbReference type="ARBA" id="ARBA00011184"/>
    </source>
</evidence>
<gene>
    <name evidence="22" type="primary">LOC105910675</name>
</gene>
<evidence type="ECO:0000313" key="21">
    <source>
        <dbReference type="Proteomes" id="UP000515152"/>
    </source>
</evidence>
<evidence type="ECO:0000256" key="17">
    <source>
        <dbReference type="SAM" id="Phobius"/>
    </source>
</evidence>
<keyword evidence="7" id="KW-0356">Hemostasis</keyword>
<dbReference type="Pfam" id="PF09294">
    <property type="entry name" value="Interfer-bind"/>
    <property type="match status" value="1"/>
</dbReference>
<keyword evidence="6 17" id="KW-0812">Transmembrane</keyword>
<name>A0A6P3WCM3_CLUHA</name>
<dbReference type="PANTHER" id="PTHR20859">
    <property type="entry name" value="INTERFERON/INTERLEUKIN RECEPTOR"/>
    <property type="match status" value="1"/>
</dbReference>
<dbReference type="AlphaFoldDB" id="A0A6P3WCM3"/>
<dbReference type="GeneID" id="105910675"/>
<comment type="subcellular location">
    <subcellularLocation>
        <location evidence="2">Membrane</location>
        <topology evidence="2">Single-pass type I membrane protein</topology>
    </subcellularLocation>
</comment>
<feature type="domain" description="Interferon/interleukin receptor" evidence="20">
    <location>
        <begin position="135"/>
        <end position="229"/>
    </location>
</feature>
<evidence type="ECO:0000256" key="7">
    <source>
        <dbReference type="ARBA" id="ARBA00022696"/>
    </source>
</evidence>
<evidence type="ECO:0000259" key="19">
    <source>
        <dbReference type="Pfam" id="PF01108"/>
    </source>
</evidence>
<evidence type="ECO:0000256" key="3">
    <source>
        <dbReference type="ARBA" id="ARBA00009197"/>
    </source>
</evidence>
<keyword evidence="10" id="KW-0094">Blood coagulation</keyword>
<dbReference type="FunFam" id="2.60.40.10:FF:000746">
    <property type="entry name" value="Tissue factor"/>
    <property type="match status" value="1"/>
</dbReference>
<dbReference type="KEGG" id="char:105910675"/>
<evidence type="ECO:0000256" key="12">
    <source>
        <dbReference type="ARBA" id="ARBA00023139"/>
    </source>
</evidence>
<accession>A0A6P3WCM3</accession>
<keyword evidence="21" id="KW-1185">Reference proteome</keyword>
<protein>
    <recommendedName>
        <fullName evidence="5">Tissue factor</fullName>
    </recommendedName>
    <alternativeName>
        <fullName evidence="16">Coagulation factor III</fullName>
    </alternativeName>
</protein>
<evidence type="ECO:0000256" key="6">
    <source>
        <dbReference type="ARBA" id="ARBA00022692"/>
    </source>
</evidence>
<comment type="function">
    <text evidence="1">Initiates blood coagulation by forming a complex with circulating factor VII or VIIa. The [TF:VIIa] complex activates factors IX or X by specific limited proteolysis. TF plays a role in normal hemostasis by initiating the cell-surface assembly and propagation of the coagulation protease cascade.</text>
</comment>
<dbReference type="InterPro" id="IPR050650">
    <property type="entry name" value="Type-II_Cytokine-TF_Rcpt"/>
</dbReference>
<keyword evidence="12" id="KW-0564">Palmitate</keyword>
<dbReference type="GO" id="GO:0007596">
    <property type="term" value="P:blood coagulation"/>
    <property type="evidence" value="ECO:0007669"/>
    <property type="project" value="UniProtKB-KW"/>
</dbReference>
<keyword evidence="9 17" id="KW-1133">Transmembrane helix</keyword>
<feature type="chain" id="PRO_5028041590" description="Tissue factor" evidence="18">
    <location>
        <begin position="23"/>
        <end position="289"/>
    </location>
</feature>
<dbReference type="OrthoDB" id="8942372at2759"/>
<evidence type="ECO:0000259" key="20">
    <source>
        <dbReference type="Pfam" id="PF09294"/>
    </source>
</evidence>
<dbReference type="InterPro" id="IPR013783">
    <property type="entry name" value="Ig-like_fold"/>
</dbReference>
<comment type="similarity">
    <text evidence="3">Belongs to the tissue factor family.</text>
</comment>
<evidence type="ECO:0000256" key="10">
    <source>
        <dbReference type="ARBA" id="ARBA00023084"/>
    </source>
</evidence>
<dbReference type="InterPro" id="IPR003961">
    <property type="entry name" value="FN3_dom"/>
</dbReference>
<dbReference type="GO" id="GO:0004896">
    <property type="term" value="F:cytokine receptor activity"/>
    <property type="evidence" value="ECO:0007669"/>
    <property type="project" value="TreeGrafter"/>
</dbReference>
<keyword evidence="11 17" id="KW-0472">Membrane</keyword>
<evidence type="ECO:0000256" key="16">
    <source>
        <dbReference type="ARBA" id="ARBA00031171"/>
    </source>
</evidence>
<dbReference type="GO" id="GO:0005886">
    <property type="term" value="C:plasma membrane"/>
    <property type="evidence" value="ECO:0007669"/>
    <property type="project" value="TreeGrafter"/>
</dbReference>
<evidence type="ECO:0000256" key="1">
    <source>
        <dbReference type="ARBA" id="ARBA00002201"/>
    </source>
</evidence>